<dbReference type="InterPro" id="IPR050557">
    <property type="entry name" value="RTX_toxin/Mannuronan_C5-epim"/>
</dbReference>
<dbReference type="Gene3D" id="2.150.10.10">
    <property type="entry name" value="Serralysin-like metalloprotease, C-terminal"/>
    <property type="match status" value="3"/>
</dbReference>
<dbReference type="PANTHER" id="PTHR38340:SF1">
    <property type="entry name" value="S-LAYER PROTEIN"/>
    <property type="match status" value="1"/>
</dbReference>
<evidence type="ECO:0000259" key="3">
    <source>
        <dbReference type="PROSITE" id="PS50268"/>
    </source>
</evidence>
<dbReference type="RefSeq" id="WP_147022899.1">
    <property type="nucleotide sequence ID" value="NZ_BJYU01000165.1"/>
</dbReference>
<evidence type="ECO:0000256" key="2">
    <source>
        <dbReference type="ARBA" id="ARBA00022525"/>
    </source>
</evidence>
<comment type="caution">
    <text evidence="4">The sequence shown here is derived from an EMBL/GenBank/DDBJ whole genome shotgun (WGS) entry which is preliminary data.</text>
</comment>
<protein>
    <recommendedName>
        <fullName evidence="3">Cadherin domain-containing protein</fullName>
    </recommendedName>
</protein>
<dbReference type="Pfam" id="PF00353">
    <property type="entry name" value="HemolysinCabind"/>
    <property type="match status" value="6"/>
</dbReference>
<dbReference type="SUPFAM" id="SSF49313">
    <property type="entry name" value="Cadherin-like"/>
    <property type="match status" value="5"/>
</dbReference>
<feature type="domain" description="Cadherin" evidence="3">
    <location>
        <begin position="1167"/>
        <end position="1239"/>
    </location>
</feature>
<gene>
    <name evidence="4" type="ORF">MAE02_59000</name>
</gene>
<dbReference type="Pfam" id="PF00028">
    <property type="entry name" value="Cadherin"/>
    <property type="match status" value="1"/>
</dbReference>
<dbReference type="SUPFAM" id="SSF51120">
    <property type="entry name" value="beta-Roll"/>
    <property type="match status" value="3"/>
</dbReference>
<dbReference type="InterPro" id="IPR001343">
    <property type="entry name" value="Hemolysn_Ca-bd"/>
</dbReference>
<organism evidence="4 5">
    <name type="scientific">Microvirga aerophila</name>
    <dbReference type="NCBI Taxonomy" id="670291"/>
    <lineage>
        <taxon>Bacteria</taxon>
        <taxon>Pseudomonadati</taxon>
        <taxon>Pseudomonadota</taxon>
        <taxon>Alphaproteobacteria</taxon>
        <taxon>Hyphomicrobiales</taxon>
        <taxon>Methylobacteriaceae</taxon>
        <taxon>Microvirga</taxon>
    </lineage>
</organism>
<proteinExistence type="predicted"/>
<dbReference type="Gene3D" id="2.60.40.10">
    <property type="entry name" value="Immunoglobulins"/>
    <property type="match status" value="4"/>
</dbReference>
<dbReference type="Proteomes" id="UP000321085">
    <property type="component" value="Unassembled WGS sequence"/>
</dbReference>
<dbReference type="GO" id="GO:0005576">
    <property type="term" value="C:extracellular region"/>
    <property type="evidence" value="ECO:0007669"/>
    <property type="project" value="UniProtKB-SubCell"/>
</dbReference>
<dbReference type="PROSITE" id="PS00330">
    <property type="entry name" value="HEMOLYSIN_CALCIUM"/>
    <property type="match status" value="6"/>
</dbReference>
<dbReference type="GO" id="GO:0005509">
    <property type="term" value="F:calcium ion binding"/>
    <property type="evidence" value="ECO:0007669"/>
    <property type="project" value="InterPro"/>
</dbReference>
<reference evidence="4 5" key="1">
    <citation type="submission" date="2019-07" db="EMBL/GenBank/DDBJ databases">
        <title>Whole genome shotgun sequence of Microvirga aerophila NBRC 106136.</title>
        <authorList>
            <person name="Hosoyama A."/>
            <person name="Uohara A."/>
            <person name="Ohji S."/>
            <person name="Ichikawa N."/>
        </authorList>
    </citation>
    <scope>NUCLEOTIDE SEQUENCE [LARGE SCALE GENOMIC DNA]</scope>
    <source>
        <strain evidence="4 5">NBRC 106136</strain>
    </source>
</reference>
<evidence type="ECO:0000256" key="1">
    <source>
        <dbReference type="ARBA" id="ARBA00004613"/>
    </source>
</evidence>
<dbReference type="SMART" id="SM00736">
    <property type="entry name" value="CADG"/>
    <property type="match status" value="4"/>
</dbReference>
<dbReference type="InterPro" id="IPR006644">
    <property type="entry name" value="Cadg"/>
</dbReference>
<feature type="domain" description="Cadherin" evidence="3">
    <location>
        <begin position="1349"/>
        <end position="1417"/>
    </location>
</feature>
<comment type="subcellular location">
    <subcellularLocation>
        <location evidence="1">Secreted</location>
    </subcellularLocation>
</comment>
<dbReference type="Gene3D" id="2.60.40.60">
    <property type="entry name" value="Cadherins"/>
    <property type="match status" value="1"/>
</dbReference>
<dbReference type="EMBL" id="BJYU01000165">
    <property type="protein sequence ID" value="GEO18204.1"/>
    <property type="molecule type" value="Genomic_DNA"/>
</dbReference>
<dbReference type="InterPro" id="IPR011049">
    <property type="entry name" value="Serralysin-like_metalloprot_C"/>
</dbReference>
<keyword evidence="5" id="KW-1185">Reference proteome</keyword>
<accession>A0A512C1W6</accession>
<dbReference type="PANTHER" id="PTHR38340">
    <property type="entry name" value="S-LAYER PROTEIN"/>
    <property type="match status" value="1"/>
</dbReference>
<dbReference type="PROSITE" id="PS50268">
    <property type="entry name" value="CADHERIN_2"/>
    <property type="match status" value="2"/>
</dbReference>
<dbReference type="InterPro" id="IPR002126">
    <property type="entry name" value="Cadherin-like_dom"/>
</dbReference>
<evidence type="ECO:0000313" key="4">
    <source>
        <dbReference type="EMBL" id="GEO18204.1"/>
    </source>
</evidence>
<sequence>MSTVLAAQGEFRVNTTTASNQYFPSVTSLSDGGFVVTWMSGGIYGQRYTAAGAAIGAEFQVNTTTAGGQFDASVTSLPDGGFVVTWMSQSQDGQGGGIYGQRYAAAGAAVGAEFQVNTTTAGNQTAASVVSMPDGSFVVTWMSDFQDGSGYDIYGQRYTAAGAAIGAEFRINTFTTGDQLQPSVTSLPDGGFVVTWMSNGQDGLGYGIYGQRYTDAGLAAGDEFQVNTTIAGNQQHPSVTSLSDGDFVVTWMSNAQDGSGWGIYGQRYTAAGAAVGAEFKINTTTASDQQQPLVTSLSDGGFVVTWMSGGIYGQRYTAAGTAVGAEFRISATTISSVGQPSVTSSVASLPDGGFIVTWMSAGQDGSGYDIYGQRLESSAFTNFTNAVELIVGTPDGDTYVVDNTALLAGDTLDGAAGTDILVLNADTALDLTTISGFSNIEQILGTTGNDTLIVSDARLTDVTSIDLQGGTDTLQAGASTLDLTGKTLTDIERIVAGRPEGLTLTVDSFATALLVDGSSSTVTIVDASQTFNAADRDQLFSRGVDAVVQGRHTYYSDGTALKEGVEFRVNTTMAGGQPSVTSLRDGGFVMAWTASDESGVGIYGQRYTATGAATGDEFRINTFMTGDQQQPSVTSLRDGGFVVTWMSNGQDGWANGVFGQRYTAAGSAVGPEFKINTFTANEQWQPSVASLPDGGFLVTWMSLAQDGPYWGIYGQRYTAAGAATGPEFKINTTVASAQEQPMVASLPDGGIVVTWMTHAQDRSGPDRPSWGIYGQRYTAAGASAGADFRVNTFTTGDQKHPSVASLLDGGFVITWMSDFQDGSAYGIYGQRYTAAGAAVGSEFRINTTTAGNRQHPSVTSLPDGGFVVTWMSSDESGYGIYGQRYTAAGAAIGNEFRINTFTTGDQQQPSVTSLSDSGFVVTWMSDFQDGQGGGIYGKVYAEGVTNDAPVVATAIADTLAVEDSAFSFTVDAATFNDADNDTLTYSATLANGDPLPTWLTFDPLTRAFSGTPAQADVGTLSIKVTASDGTASVSDSFDLAVGATNDRPVAAIPIPDVTTAEDAAYSYNAATGFQDPDGDSLSYSLSGPGWLTINATTGVLSGLPANADVGVHAVIVTATDPSGASIATTYQITVTNTNDGPVVMTEIVDQTTAEDAPYSYDARVHFDDDDIIHGDSLSYSATSLPAWLALDATTGQITGTAANGDVGSYTITVTVSDGEASASSEFVLTVSNTNDAPAVAILLPNALAAEDVPFAFTLPPNTFSDADGDTLTYMASLTNGDPLPAWLEFNPATRTFSGTPAQTDVAELQVRVTATDAAGASAFGDFDLAVGATNDAPVDVVVVGGVSLTVAENSANGTLVGTVRGEDPDGTTFTYALVNNAGQRFAIDSQGRITVANGLLLDYEQVAAHTITVRASDPTGAFYDKNLDISLINIEPEGLIGTSGNDSLIGTIGLDLIDGQGGNDTLDGAAGDDTLLGGAGNDRLGGGIGNDLLNGGIGWDTMAGGAGDDIYFVDSLLDIVTEGSGQGIDTIQTSIDLLLLPSQIENLTLVGSASVGLGNGLDNLITGNDRNNRLDGGSGNDALNGGLGNDDLNGGAGSDALSGGNGNDTLTGGSGADILTGGLGNDLYIIDAQDVVSEAGGGGIDTIQAAVATSLGAGFENLTLTGIGNINGTGNELGNLIIGSSGNNLLSGLAGDDTLQGGRGTDSLSGGEGDDWLESGGGTTRFEGGVGADVMIGGSGRDTFVFAALADSGATAATSDTISGFSRGDRIDLSAIDANANVSGNQAFQFVTNFTGAAGQLQWDRTGTTSYQVTADVNGDAIADFMLSITGSIQPAGSDFSL</sequence>
<dbReference type="GO" id="GO:0007156">
    <property type="term" value="P:homophilic cell adhesion via plasma membrane adhesion molecules"/>
    <property type="evidence" value="ECO:0007669"/>
    <property type="project" value="InterPro"/>
</dbReference>
<dbReference type="InterPro" id="IPR018511">
    <property type="entry name" value="Hemolysin-typ_Ca-bd_CS"/>
</dbReference>
<evidence type="ECO:0000313" key="5">
    <source>
        <dbReference type="Proteomes" id="UP000321085"/>
    </source>
</evidence>
<dbReference type="GO" id="GO:0016020">
    <property type="term" value="C:membrane"/>
    <property type="evidence" value="ECO:0007669"/>
    <property type="project" value="InterPro"/>
</dbReference>
<dbReference type="CDD" id="cd11304">
    <property type="entry name" value="Cadherin_repeat"/>
    <property type="match status" value="1"/>
</dbReference>
<dbReference type="InterPro" id="IPR015919">
    <property type="entry name" value="Cadherin-like_sf"/>
</dbReference>
<keyword evidence="2" id="KW-0964">Secreted</keyword>
<dbReference type="SMART" id="SM00112">
    <property type="entry name" value="CA"/>
    <property type="match status" value="3"/>
</dbReference>
<dbReference type="InterPro" id="IPR013783">
    <property type="entry name" value="Ig-like_fold"/>
</dbReference>
<dbReference type="Pfam" id="PF05345">
    <property type="entry name" value="He_PIG"/>
    <property type="match status" value="4"/>
</dbReference>
<dbReference type="PRINTS" id="PR00313">
    <property type="entry name" value="CABNDNGRPT"/>
</dbReference>
<name>A0A512C1W6_9HYPH</name>